<proteinExistence type="predicted"/>
<sequence length="84" mass="9815">MSNKVTTVFETDWTVSNFVNFLETTTTRQLRKTVDPGFQLRMQLLGYKNDTIEIYYLSTTTVFAKSGNDKHITTKKYHTVQENK</sequence>
<evidence type="ECO:0000313" key="1">
    <source>
        <dbReference type="EMBL" id="VVC97096.1"/>
    </source>
</evidence>
<gene>
    <name evidence="1" type="ORF">LSINAPIS_LOCUS8463</name>
</gene>
<reference evidence="1 2" key="1">
    <citation type="submission" date="2017-07" db="EMBL/GenBank/DDBJ databases">
        <authorList>
            <person name="Talla V."/>
            <person name="Backstrom N."/>
        </authorList>
    </citation>
    <scope>NUCLEOTIDE SEQUENCE [LARGE SCALE GENOMIC DNA]</scope>
</reference>
<name>A0A5E4QH00_9NEOP</name>
<keyword evidence="2" id="KW-1185">Reference proteome</keyword>
<dbReference type="EMBL" id="FZQP02003002">
    <property type="protein sequence ID" value="VVC97096.1"/>
    <property type="molecule type" value="Genomic_DNA"/>
</dbReference>
<evidence type="ECO:0000313" key="2">
    <source>
        <dbReference type="Proteomes" id="UP000324832"/>
    </source>
</evidence>
<organism evidence="1 2">
    <name type="scientific">Leptidea sinapis</name>
    <dbReference type="NCBI Taxonomy" id="189913"/>
    <lineage>
        <taxon>Eukaryota</taxon>
        <taxon>Metazoa</taxon>
        <taxon>Ecdysozoa</taxon>
        <taxon>Arthropoda</taxon>
        <taxon>Hexapoda</taxon>
        <taxon>Insecta</taxon>
        <taxon>Pterygota</taxon>
        <taxon>Neoptera</taxon>
        <taxon>Endopterygota</taxon>
        <taxon>Lepidoptera</taxon>
        <taxon>Glossata</taxon>
        <taxon>Ditrysia</taxon>
        <taxon>Papilionoidea</taxon>
        <taxon>Pieridae</taxon>
        <taxon>Dismorphiinae</taxon>
        <taxon>Leptidea</taxon>
    </lineage>
</organism>
<accession>A0A5E4QH00</accession>
<dbReference type="Proteomes" id="UP000324832">
    <property type="component" value="Unassembled WGS sequence"/>
</dbReference>
<protein>
    <submittedName>
        <fullName evidence="1">Uncharacterized protein</fullName>
    </submittedName>
</protein>
<dbReference type="AlphaFoldDB" id="A0A5E4QH00"/>